<keyword evidence="3" id="KW-1185">Reference proteome</keyword>
<sequence length="255" mass="29102">MGEGWHLRPAGGATGEAYIAEQGQQKIFIKRNSSPFLAVLSAEGIVPKLLWTKRLENGDVITAQQWVNGRELKSGEMNCGQVAGLLAKIHRSEELLDMFMRMGNKPLDPGKIYEGLSERASGIQETDGLIAEALEELSSRYPLLPEGEYVVCHTDVHHNNWIEDENKNLFLIDWDGAQVADPALDLAPLLYEYVPKKDWDAWLAAYGENPDGALLFRMWWYRMAQCVENVLWHMLREEKEEVSAWYRRLEEVRNG</sequence>
<reference evidence="2 3" key="1">
    <citation type="submission" date="2018-03" db="EMBL/GenBank/DDBJ databases">
        <title>Alkalicoccus saliphilus sp. nov., isolated from a mineral pool.</title>
        <authorList>
            <person name="Zhao B."/>
        </authorList>
    </citation>
    <scope>NUCLEOTIDE SEQUENCE [LARGE SCALE GENOMIC DNA]</scope>
    <source>
        <strain evidence="2 3">6AG</strain>
    </source>
</reference>
<dbReference type="InterPro" id="IPR011009">
    <property type="entry name" value="Kinase-like_dom_sf"/>
</dbReference>
<gene>
    <name evidence="2" type="ORF">C6Y45_03925</name>
</gene>
<evidence type="ECO:0000313" key="3">
    <source>
        <dbReference type="Proteomes" id="UP000240509"/>
    </source>
</evidence>
<dbReference type="GO" id="GO:0016740">
    <property type="term" value="F:transferase activity"/>
    <property type="evidence" value="ECO:0007669"/>
    <property type="project" value="UniProtKB-KW"/>
</dbReference>
<keyword evidence="2" id="KW-0808">Transferase</keyword>
<dbReference type="Gene3D" id="3.90.1200.10">
    <property type="match status" value="1"/>
</dbReference>
<evidence type="ECO:0000313" key="2">
    <source>
        <dbReference type="EMBL" id="PTL39913.1"/>
    </source>
</evidence>
<organism evidence="2 3">
    <name type="scientific">Alkalicoccus saliphilus</name>
    <dbReference type="NCBI Taxonomy" id="200989"/>
    <lineage>
        <taxon>Bacteria</taxon>
        <taxon>Bacillati</taxon>
        <taxon>Bacillota</taxon>
        <taxon>Bacilli</taxon>
        <taxon>Bacillales</taxon>
        <taxon>Bacillaceae</taxon>
        <taxon>Alkalicoccus</taxon>
    </lineage>
</organism>
<dbReference type="InterPro" id="IPR002575">
    <property type="entry name" value="Aminoglycoside_PTrfase"/>
</dbReference>
<dbReference type="SUPFAM" id="SSF56112">
    <property type="entry name" value="Protein kinase-like (PK-like)"/>
    <property type="match status" value="1"/>
</dbReference>
<dbReference type="Proteomes" id="UP000240509">
    <property type="component" value="Unassembled WGS sequence"/>
</dbReference>
<dbReference type="AlphaFoldDB" id="A0A2T4U935"/>
<dbReference type="OrthoDB" id="3171511at2"/>
<protein>
    <submittedName>
        <fullName evidence="2">Phosphotransferase</fullName>
    </submittedName>
</protein>
<proteinExistence type="predicted"/>
<dbReference type="EMBL" id="PZJJ01000004">
    <property type="protein sequence ID" value="PTL39913.1"/>
    <property type="molecule type" value="Genomic_DNA"/>
</dbReference>
<dbReference type="PANTHER" id="PTHR40086">
    <property type="entry name" value="PHOSPHOTRANSFERASE YTMP-RELATED"/>
    <property type="match status" value="1"/>
</dbReference>
<dbReference type="InterPro" id="IPR052077">
    <property type="entry name" value="CcrZ_PhaseVar_Mediator"/>
</dbReference>
<comment type="caution">
    <text evidence="2">The sequence shown here is derived from an EMBL/GenBank/DDBJ whole genome shotgun (WGS) entry which is preliminary data.</text>
</comment>
<dbReference type="Pfam" id="PF01636">
    <property type="entry name" value="APH"/>
    <property type="match status" value="1"/>
</dbReference>
<evidence type="ECO:0000259" key="1">
    <source>
        <dbReference type="Pfam" id="PF01636"/>
    </source>
</evidence>
<dbReference type="PANTHER" id="PTHR40086:SF1">
    <property type="entry name" value="CELL CYCLE REGULATOR CCRZ"/>
    <property type="match status" value="1"/>
</dbReference>
<name>A0A2T4U935_9BACI</name>
<feature type="domain" description="Aminoglycoside phosphotransferase" evidence="1">
    <location>
        <begin position="36"/>
        <end position="209"/>
    </location>
</feature>
<accession>A0A2T4U935</accession>